<sequence>GLITKHGILIVEFANQLRDGGKAKLEAVIESCALRLRPILMTTGAMVLGALPLALASGAGAESRQSIGWVIVGGMSLGTLLTLFVIPTAYLLIARQRVKISIDGRVSVSGETTRNEK</sequence>
<dbReference type="Pfam" id="PF00873">
    <property type="entry name" value="ACR_tran"/>
    <property type="match status" value="1"/>
</dbReference>
<keyword evidence="1" id="KW-1133">Transmembrane helix</keyword>
<dbReference type="GO" id="GO:0042910">
    <property type="term" value="F:xenobiotic transmembrane transporter activity"/>
    <property type="evidence" value="ECO:0007669"/>
    <property type="project" value="TreeGrafter"/>
</dbReference>
<keyword evidence="1" id="KW-0812">Transmembrane</keyword>
<comment type="caution">
    <text evidence="2">The sequence shown here is derived from an EMBL/GenBank/DDBJ whole genome shotgun (WGS) entry which is preliminary data.</text>
</comment>
<feature type="transmembrane region" description="Helical" evidence="1">
    <location>
        <begin position="67"/>
        <end position="93"/>
    </location>
</feature>
<feature type="transmembrane region" description="Helical" evidence="1">
    <location>
        <begin position="39"/>
        <end position="61"/>
    </location>
</feature>
<dbReference type="EMBL" id="DSDO01000344">
    <property type="protein sequence ID" value="HDR47033.1"/>
    <property type="molecule type" value="Genomic_DNA"/>
</dbReference>
<dbReference type="PANTHER" id="PTHR32063">
    <property type="match status" value="1"/>
</dbReference>
<reference evidence="2" key="1">
    <citation type="journal article" date="2020" name="mSystems">
        <title>Genome- and Community-Level Interaction Insights into Carbon Utilization and Element Cycling Functions of Hydrothermarchaeota in Hydrothermal Sediment.</title>
        <authorList>
            <person name="Zhou Z."/>
            <person name="Liu Y."/>
            <person name="Xu W."/>
            <person name="Pan J."/>
            <person name="Luo Z.H."/>
            <person name="Li M."/>
        </authorList>
    </citation>
    <scope>NUCLEOTIDE SEQUENCE [LARGE SCALE GENOMIC DNA]</scope>
    <source>
        <strain evidence="2">SpSt-1220</strain>
    </source>
</reference>
<dbReference type="SUPFAM" id="SSF82866">
    <property type="entry name" value="Multidrug efflux transporter AcrB transmembrane domain"/>
    <property type="match status" value="1"/>
</dbReference>
<dbReference type="Gene3D" id="1.20.1640.10">
    <property type="entry name" value="Multidrug efflux transporter AcrB transmembrane domain"/>
    <property type="match status" value="1"/>
</dbReference>
<organism evidence="2">
    <name type="scientific">Geoalkalibacter subterraneus</name>
    <dbReference type="NCBI Taxonomy" id="483547"/>
    <lineage>
        <taxon>Bacteria</taxon>
        <taxon>Pseudomonadati</taxon>
        <taxon>Thermodesulfobacteriota</taxon>
        <taxon>Desulfuromonadia</taxon>
        <taxon>Desulfuromonadales</taxon>
        <taxon>Geoalkalibacteraceae</taxon>
        <taxon>Geoalkalibacter</taxon>
    </lineage>
</organism>
<evidence type="ECO:0000313" key="2">
    <source>
        <dbReference type="EMBL" id="HDR47033.1"/>
    </source>
</evidence>
<dbReference type="GO" id="GO:0005886">
    <property type="term" value="C:plasma membrane"/>
    <property type="evidence" value="ECO:0007669"/>
    <property type="project" value="TreeGrafter"/>
</dbReference>
<evidence type="ECO:0000256" key="1">
    <source>
        <dbReference type="SAM" id="Phobius"/>
    </source>
</evidence>
<proteinExistence type="predicted"/>
<dbReference type="AlphaFoldDB" id="A0A831L856"/>
<gene>
    <name evidence="2" type="ORF">ENN94_04960</name>
</gene>
<name>A0A831L856_9BACT</name>
<accession>A0A831L856</accession>
<protein>
    <submittedName>
        <fullName evidence="2">Efflux RND transporter permease subunit</fullName>
    </submittedName>
</protein>
<dbReference type="Proteomes" id="UP000886162">
    <property type="component" value="Unassembled WGS sequence"/>
</dbReference>
<feature type="non-terminal residue" evidence="2">
    <location>
        <position position="1"/>
    </location>
</feature>
<dbReference type="PANTHER" id="PTHR32063:SF28">
    <property type="entry name" value="BLR2861 PROTEIN"/>
    <property type="match status" value="1"/>
</dbReference>
<dbReference type="InterPro" id="IPR001036">
    <property type="entry name" value="Acrflvin-R"/>
</dbReference>
<keyword evidence="1" id="KW-0472">Membrane</keyword>